<keyword evidence="1" id="KW-0472">Membrane</keyword>
<dbReference type="InterPro" id="IPR012373">
    <property type="entry name" value="Ferrdict_sens_TM"/>
</dbReference>
<dbReference type="Pfam" id="PF16344">
    <property type="entry name" value="FecR_C"/>
    <property type="match status" value="1"/>
</dbReference>
<protein>
    <submittedName>
        <fullName evidence="4">FecR family protein</fullName>
    </submittedName>
</protein>
<dbReference type="InterPro" id="IPR006860">
    <property type="entry name" value="FecR"/>
</dbReference>
<dbReference type="EMBL" id="FXSZ01000003">
    <property type="protein sequence ID" value="SMO56467.1"/>
    <property type="molecule type" value="Genomic_DNA"/>
</dbReference>
<keyword evidence="1" id="KW-1133">Transmembrane helix</keyword>
<keyword evidence="5" id="KW-1185">Reference proteome</keyword>
<reference evidence="4 5" key="1">
    <citation type="submission" date="2017-05" db="EMBL/GenBank/DDBJ databases">
        <authorList>
            <person name="Varghese N."/>
            <person name="Submissions S."/>
        </authorList>
    </citation>
    <scope>NUCLEOTIDE SEQUENCE [LARGE SCALE GENOMIC DNA]</scope>
    <source>
        <strain evidence="4 5">DSM 21342</strain>
    </source>
</reference>
<dbReference type="PANTHER" id="PTHR30273:SF2">
    <property type="entry name" value="PROTEIN FECR"/>
    <property type="match status" value="1"/>
</dbReference>
<dbReference type="Pfam" id="PF04773">
    <property type="entry name" value="FecR"/>
    <property type="match status" value="1"/>
</dbReference>
<sequence>MKHSKTIKVLSKYLKGETSLEENAKVDKWYDSIDDTNLPEELNEELFQIGEQLYQRIRSKMIPVVPLYKKPLFKAAAVISFFLFIGGATLLTMNKASQKTQVASVVSTIPKINAPAENIAYVTLSNGRKVKLGGAETGVLASQKNSKLVKLSNGQIKYENINQKSIEVLAYNTLTNPKGSKVICLALTDGSKVWLNAGSSLTYPVAFVGTERKVTINGEAYFEIAHDANKPFKVKKGDMEVTVLGTHFNVNAYDEDAEIKVTLLQGSVKVSSGNDTKLLKPAQQAQINGAIKVNTEVNMNEVMAWKNGYFYFDNTDVHTVMRLIDRWYGIDVEFQGIPSEKKFEGEMERNLSLPQVLKILENNGLHFKQEGEKLIVLP</sequence>
<keyword evidence="1" id="KW-0812">Transmembrane</keyword>
<dbReference type="AlphaFoldDB" id="A0A521CAG1"/>
<accession>A0A521CAG1</accession>
<evidence type="ECO:0000256" key="1">
    <source>
        <dbReference type="SAM" id="Phobius"/>
    </source>
</evidence>
<evidence type="ECO:0000259" key="3">
    <source>
        <dbReference type="Pfam" id="PF16344"/>
    </source>
</evidence>
<organism evidence="4 5">
    <name type="scientific">Solitalea koreensis</name>
    <dbReference type="NCBI Taxonomy" id="543615"/>
    <lineage>
        <taxon>Bacteria</taxon>
        <taxon>Pseudomonadati</taxon>
        <taxon>Bacteroidota</taxon>
        <taxon>Sphingobacteriia</taxon>
        <taxon>Sphingobacteriales</taxon>
        <taxon>Sphingobacteriaceae</taxon>
        <taxon>Solitalea</taxon>
    </lineage>
</organism>
<dbReference type="FunFam" id="2.60.120.1440:FF:000001">
    <property type="entry name" value="Putative anti-sigma factor"/>
    <property type="match status" value="1"/>
</dbReference>
<dbReference type="Proteomes" id="UP000315971">
    <property type="component" value="Unassembled WGS sequence"/>
</dbReference>
<feature type="transmembrane region" description="Helical" evidence="1">
    <location>
        <begin position="72"/>
        <end position="93"/>
    </location>
</feature>
<dbReference type="InterPro" id="IPR032508">
    <property type="entry name" value="FecR_C"/>
</dbReference>
<name>A0A521CAG1_9SPHI</name>
<evidence type="ECO:0000313" key="5">
    <source>
        <dbReference type="Proteomes" id="UP000315971"/>
    </source>
</evidence>
<dbReference type="OrthoDB" id="1099963at2"/>
<dbReference type="Gene3D" id="3.55.50.30">
    <property type="match status" value="1"/>
</dbReference>
<evidence type="ECO:0000259" key="2">
    <source>
        <dbReference type="Pfam" id="PF04773"/>
    </source>
</evidence>
<feature type="domain" description="FecR protein" evidence="2">
    <location>
        <begin position="185"/>
        <end position="269"/>
    </location>
</feature>
<dbReference type="RefSeq" id="WP_142602833.1">
    <property type="nucleotide sequence ID" value="NZ_FXSZ01000003.1"/>
</dbReference>
<evidence type="ECO:0000313" key="4">
    <source>
        <dbReference type="EMBL" id="SMO56467.1"/>
    </source>
</evidence>
<gene>
    <name evidence="4" type="ORF">SAMN06265350_103365</name>
</gene>
<dbReference type="GO" id="GO:0016989">
    <property type="term" value="F:sigma factor antagonist activity"/>
    <property type="evidence" value="ECO:0007669"/>
    <property type="project" value="TreeGrafter"/>
</dbReference>
<proteinExistence type="predicted"/>
<dbReference type="PANTHER" id="PTHR30273">
    <property type="entry name" value="PERIPLASMIC SIGNAL SENSOR AND SIGMA FACTOR ACTIVATOR FECR-RELATED"/>
    <property type="match status" value="1"/>
</dbReference>
<dbReference type="Gene3D" id="2.60.120.1440">
    <property type="match status" value="1"/>
</dbReference>
<feature type="domain" description="Protein FecR C-terminal" evidence="3">
    <location>
        <begin position="309"/>
        <end position="376"/>
    </location>
</feature>